<reference evidence="1" key="1">
    <citation type="submission" date="2021-03" db="EMBL/GenBank/DDBJ databases">
        <title>Draft genome sequence of rust myrtle Austropuccinia psidii MF-1, a brazilian biotype.</title>
        <authorList>
            <person name="Quecine M.C."/>
            <person name="Pachon D.M.R."/>
            <person name="Bonatelli M.L."/>
            <person name="Correr F.H."/>
            <person name="Franceschini L.M."/>
            <person name="Leite T.F."/>
            <person name="Margarido G.R.A."/>
            <person name="Almeida C.A."/>
            <person name="Ferrarezi J.A."/>
            <person name="Labate C.A."/>
        </authorList>
    </citation>
    <scope>NUCLEOTIDE SEQUENCE</scope>
    <source>
        <strain evidence="1">MF-1</strain>
    </source>
</reference>
<keyword evidence="2" id="KW-1185">Reference proteome</keyword>
<dbReference type="EMBL" id="AVOT02060875">
    <property type="protein sequence ID" value="MBW0554251.1"/>
    <property type="molecule type" value="Genomic_DNA"/>
</dbReference>
<dbReference type="AlphaFoldDB" id="A0A9Q3J2H9"/>
<organism evidence="1 2">
    <name type="scientific">Austropuccinia psidii MF-1</name>
    <dbReference type="NCBI Taxonomy" id="1389203"/>
    <lineage>
        <taxon>Eukaryota</taxon>
        <taxon>Fungi</taxon>
        <taxon>Dikarya</taxon>
        <taxon>Basidiomycota</taxon>
        <taxon>Pucciniomycotina</taxon>
        <taxon>Pucciniomycetes</taxon>
        <taxon>Pucciniales</taxon>
        <taxon>Sphaerophragmiaceae</taxon>
        <taxon>Austropuccinia</taxon>
    </lineage>
</organism>
<sequence length="156" mass="17931">MARSTPYTEQRQSTSPRIVNISSQIPTSLHQEIPTNTTSILKLRPKDYSLWFDGKDFERFIKKVENISEIESASGRDIERQIVFWTKDEGIRYHIAGMPGYETADWDQLKVDLKRRWGTASPEERYISSSITELFTKSQQAGGIINMKNTENSLGI</sequence>
<dbReference type="Proteomes" id="UP000765509">
    <property type="component" value="Unassembled WGS sequence"/>
</dbReference>
<proteinExistence type="predicted"/>
<comment type="caution">
    <text evidence="1">The sequence shown here is derived from an EMBL/GenBank/DDBJ whole genome shotgun (WGS) entry which is preliminary data.</text>
</comment>
<dbReference type="OrthoDB" id="2152029at2759"/>
<gene>
    <name evidence="1" type="ORF">O181_093966</name>
</gene>
<evidence type="ECO:0000313" key="2">
    <source>
        <dbReference type="Proteomes" id="UP000765509"/>
    </source>
</evidence>
<protein>
    <submittedName>
        <fullName evidence="1">Uncharacterized protein</fullName>
    </submittedName>
</protein>
<accession>A0A9Q3J2H9</accession>
<name>A0A9Q3J2H9_9BASI</name>
<evidence type="ECO:0000313" key="1">
    <source>
        <dbReference type="EMBL" id="MBW0554251.1"/>
    </source>
</evidence>